<reference evidence="2 3" key="1">
    <citation type="journal article" date="2019" name="Int. J. Syst. Evol. Microbiol.">
        <title>The Global Catalogue of Microorganisms (GCM) 10K type strain sequencing project: providing services to taxonomists for standard genome sequencing and annotation.</title>
        <authorList>
            <consortium name="The Broad Institute Genomics Platform"/>
            <consortium name="The Broad Institute Genome Sequencing Center for Infectious Disease"/>
            <person name="Wu L."/>
            <person name="Ma J."/>
        </authorList>
    </citation>
    <scope>NUCLEOTIDE SEQUENCE [LARGE SCALE GENOMIC DNA]</scope>
    <source>
        <strain evidence="2 3">DT31</strain>
    </source>
</reference>
<gene>
    <name evidence="2" type="ORF">ACFQL9_05995</name>
</gene>
<organism evidence="2 3">
    <name type="scientific">Halobaculum lipolyticum</name>
    <dbReference type="NCBI Taxonomy" id="3032001"/>
    <lineage>
        <taxon>Archaea</taxon>
        <taxon>Methanobacteriati</taxon>
        <taxon>Methanobacteriota</taxon>
        <taxon>Stenosarchaea group</taxon>
        <taxon>Halobacteria</taxon>
        <taxon>Halobacteriales</taxon>
        <taxon>Haloferacaceae</taxon>
        <taxon>Halobaculum</taxon>
    </lineage>
</organism>
<dbReference type="AlphaFoldDB" id="A0ABD5WEC6"/>
<keyword evidence="3" id="KW-1185">Reference proteome</keyword>
<protein>
    <submittedName>
        <fullName evidence="2">Uncharacterized protein</fullName>
    </submittedName>
</protein>
<name>A0ABD5WEC6_9EURY</name>
<keyword evidence="1" id="KW-1133">Transmembrane helix</keyword>
<proteinExistence type="predicted"/>
<keyword evidence="1" id="KW-0472">Membrane</keyword>
<dbReference type="RefSeq" id="WP_284032162.1">
    <property type="nucleotide sequence ID" value="NZ_CP126154.1"/>
</dbReference>
<evidence type="ECO:0000313" key="2">
    <source>
        <dbReference type="EMBL" id="MFC7069189.1"/>
    </source>
</evidence>
<keyword evidence="1" id="KW-0812">Transmembrane</keyword>
<comment type="caution">
    <text evidence="2">The sequence shown here is derived from an EMBL/GenBank/DDBJ whole genome shotgun (WGS) entry which is preliminary data.</text>
</comment>
<evidence type="ECO:0000256" key="1">
    <source>
        <dbReference type="SAM" id="Phobius"/>
    </source>
</evidence>
<dbReference type="EMBL" id="JBHTAH010000004">
    <property type="protein sequence ID" value="MFC7069189.1"/>
    <property type="molecule type" value="Genomic_DNA"/>
</dbReference>
<dbReference type="Proteomes" id="UP001596461">
    <property type="component" value="Unassembled WGS sequence"/>
</dbReference>
<accession>A0ABD5WEC6</accession>
<dbReference type="GeneID" id="81123991"/>
<evidence type="ECO:0000313" key="3">
    <source>
        <dbReference type="Proteomes" id="UP001596461"/>
    </source>
</evidence>
<sequence>MSEAGNDSVPIWWILVFIVLALGLGAIAVLSVGGSLIAPAGALVPVTA</sequence>
<feature type="transmembrane region" description="Helical" evidence="1">
    <location>
        <begin position="12"/>
        <end position="38"/>
    </location>
</feature>